<comment type="similarity">
    <text evidence="3">Belongs to the S1FA transcription factor family.</text>
</comment>
<gene>
    <name evidence="9" type="ORF">HaLaN_28665</name>
</gene>
<keyword evidence="8" id="KW-0472">Membrane</keyword>
<evidence type="ECO:0000256" key="8">
    <source>
        <dbReference type="SAM" id="Phobius"/>
    </source>
</evidence>
<dbReference type="InterPro" id="IPR006779">
    <property type="entry name" value="S1FA_DNA-bd"/>
</dbReference>
<evidence type="ECO:0000256" key="1">
    <source>
        <dbReference type="ARBA" id="ARBA00002946"/>
    </source>
</evidence>
<evidence type="ECO:0000256" key="5">
    <source>
        <dbReference type="ARBA" id="ARBA00023125"/>
    </source>
</evidence>
<comment type="function">
    <text evidence="1">DNA-binding protein that specifically recognizes a negative element (S1F) within the RPS1 promoter.</text>
</comment>
<evidence type="ECO:0000313" key="10">
    <source>
        <dbReference type="Proteomes" id="UP000485058"/>
    </source>
</evidence>
<evidence type="ECO:0000256" key="3">
    <source>
        <dbReference type="ARBA" id="ARBA00007382"/>
    </source>
</evidence>
<comment type="caution">
    <text evidence="9">The sequence shown here is derived from an EMBL/GenBank/DDBJ whole genome shotgun (WGS) entry which is preliminary data.</text>
</comment>
<organism evidence="9 10">
    <name type="scientific">Haematococcus lacustris</name>
    <name type="common">Green alga</name>
    <name type="synonym">Haematococcus pluvialis</name>
    <dbReference type="NCBI Taxonomy" id="44745"/>
    <lineage>
        <taxon>Eukaryota</taxon>
        <taxon>Viridiplantae</taxon>
        <taxon>Chlorophyta</taxon>
        <taxon>core chlorophytes</taxon>
        <taxon>Chlorophyceae</taxon>
        <taxon>CS clade</taxon>
        <taxon>Chlamydomonadales</taxon>
        <taxon>Haematococcaceae</taxon>
        <taxon>Haematococcus</taxon>
    </lineage>
</organism>
<keyword evidence="4" id="KW-0805">Transcription regulation</keyword>
<dbReference type="Proteomes" id="UP000485058">
    <property type="component" value="Unassembled WGS sequence"/>
</dbReference>
<dbReference type="GO" id="GO:0005634">
    <property type="term" value="C:nucleus"/>
    <property type="evidence" value="ECO:0007669"/>
    <property type="project" value="UniProtKB-SubCell"/>
</dbReference>
<feature type="non-terminal residue" evidence="9">
    <location>
        <position position="1"/>
    </location>
</feature>
<evidence type="ECO:0000256" key="7">
    <source>
        <dbReference type="ARBA" id="ARBA00023242"/>
    </source>
</evidence>
<comment type="subcellular location">
    <subcellularLocation>
        <location evidence="2">Nucleus</location>
    </subcellularLocation>
</comment>
<dbReference type="Pfam" id="PF04689">
    <property type="entry name" value="S1FA"/>
    <property type="match status" value="1"/>
</dbReference>
<proteinExistence type="inferred from homology"/>
<keyword evidence="10" id="KW-1185">Reference proteome</keyword>
<evidence type="ECO:0000256" key="4">
    <source>
        <dbReference type="ARBA" id="ARBA00023015"/>
    </source>
</evidence>
<dbReference type="GO" id="GO:0006355">
    <property type="term" value="P:regulation of DNA-templated transcription"/>
    <property type="evidence" value="ECO:0007669"/>
    <property type="project" value="InterPro"/>
</dbReference>
<reference evidence="9 10" key="1">
    <citation type="submission" date="2020-02" db="EMBL/GenBank/DDBJ databases">
        <title>Draft genome sequence of Haematococcus lacustris strain NIES-144.</title>
        <authorList>
            <person name="Morimoto D."/>
            <person name="Nakagawa S."/>
            <person name="Yoshida T."/>
            <person name="Sawayama S."/>
        </authorList>
    </citation>
    <scope>NUCLEOTIDE SEQUENCE [LARGE SCALE GENOMIC DNA]</scope>
    <source>
        <strain evidence="9 10">NIES-144</strain>
    </source>
</reference>
<keyword evidence="8" id="KW-1133">Transmembrane helix</keyword>
<name>A0A6A0ACX0_HAELA</name>
<protein>
    <submittedName>
        <fullName evidence="9">Uncharacterized protein</fullName>
    </submittedName>
</protein>
<keyword evidence="5" id="KW-0238">DNA-binding</keyword>
<sequence length="63" mass="6925">ASISPVYMIVGAVLVALLGISGVLFYQDWQRRKLGLVRRPKKLGAKQAKREKMKQGLRAAGDS</sequence>
<accession>A0A6A0ACX0</accession>
<keyword evidence="7" id="KW-0539">Nucleus</keyword>
<evidence type="ECO:0000313" key="9">
    <source>
        <dbReference type="EMBL" id="GFH29914.1"/>
    </source>
</evidence>
<evidence type="ECO:0000256" key="2">
    <source>
        <dbReference type="ARBA" id="ARBA00004123"/>
    </source>
</evidence>
<keyword evidence="8" id="KW-0812">Transmembrane</keyword>
<keyword evidence="6" id="KW-0804">Transcription</keyword>
<feature type="transmembrane region" description="Helical" evidence="8">
    <location>
        <begin position="6"/>
        <end position="26"/>
    </location>
</feature>
<evidence type="ECO:0000256" key="6">
    <source>
        <dbReference type="ARBA" id="ARBA00023163"/>
    </source>
</evidence>
<dbReference type="EMBL" id="BLLF01004593">
    <property type="protein sequence ID" value="GFH29914.1"/>
    <property type="molecule type" value="Genomic_DNA"/>
</dbReference>
<dbReference type="GO" id="GO:0003677">
    <property type="term" value="F:DNA binding"/>
    <property type="evidence" value="ECO:0007669"/>
    <property type="project" value="UniProtKB-KW"/>
</dbReference>
<dbReference type="AlphaFoldDB" id="A0A6A0ACX0"/>